<keyword evidence="2" id="KW-1185">Reference proteome</keyword>
<reference evidence="1" key="1">
    <citation type="submission" date="2021-06" db="EMBL/GenBank/DDBJ databases">
        <authorList>
            <person name="Kallberg Y."/>
            <person name="Tangrot J."/>
            <person name="Rosling A."/>
        </authorList>
    </citation>
    <scope>NUCLEOTIDE SEQUENCE</scope>
    <source>
        <strain evidence="1">IL203A</strain>
    </source>
</reference>
<evidence type="ECO:0000313" key="2">
    <source>
        <dbReference type="Proteomes" id="UP000789702"/>
    </source>
</evidence>
<dbReference type="Proteomes" id="UP000789702">
    <property type="component" value="Unassembled WGS sequence"/>
</dbReference>
<feature type="non-terminal residue" evidence="1">
    <location>
        <position position="1"/>
    </location>
</feature>
<accession>A0ACA9L4V2</accession>
<protein>
    <submittedName>
        <fullName evidence="1">9867_t:CDS:1</fullName>
    </submittedName>
</protein>
<gene>
    <name evidence="1" type="ORF">DHETER_LOCUS3468</name>
</gene>
<sequence length="115" mass="13378">KLNNLNNSSDKEIIIINHKDQDLEKELIKSSTQFHTRVKTDNGISPEYDSDFQIKSSIQQQEDQYSEDNSNSEAYNFEDLLDKNNLFEENSLDIGEKSIKNKKQKLILVLIQQTN</sequence>
<evidence type="ECO:0000313" key="1">
    <source>
        <dbReference type="EMBL" id="CAG8511291.1"/>
    </source>
</evidence>
<name>A0ACA9L4V2_9GLOM</name>
<dbReference type="EMBL" id="CAJVPU010003007">
    <property type="protein sequence ID" value="CAG8511291.1"/>
    <property type="molecule type" value="Genomic_DNA"/>
</dbReference>
<comment type="caution">
    <text evidence="1">The sequence shown here is derived from an EMBL/GenBank/DDBJ whole genome shotgun (WGS) entry which is preliminary data.</text>
</comment>
<proteinExistence type="predicted"/>
<organism evidence="1 2">
    <name type="scientific">Dentiscutata heterogama</name>
    <dbReference type="NCBI Taxonomy" id="1316150"/>
    <lineage>
        <taxon>Eukaryota</taxon>
        <taxon>Fungi</taxon>
        <taxon>Fungi incertae sedis</taxon>
        <taxon>Mucoromycota</taxon>
        <taxon>Glomeromycotina</taxon>
        <taxon>Glomeromycetes</taxon>
        <taxon>Diversisporales</taxon>
        <taxon>Gigasporaceae</taxon>
        <taxon>Dentiscutata</taxon>
    </lineage>
</organism>